<feature type="region of interest" description="Disordered" evidence="1">
    <location>
        <begin position="130"/>
        <end position="180"/>
    </location>
</feature>
<protein>
    <submittedName>
        <fullName evidence="2">Uncharacterized protein</fullName>
    </submittedName>
</protein>
<evidence type="ECO:0000256" key="1">
    <source>
        <dbReference type="SAM" id="MobiDB-lite"/>
    </source>
</evidence>
<gene>
    <name evidence="2" type="ORF">APUTEX25_000243</name>
</gene>
<dbReference type="AlphaFoldDB" id="A0A3M7L0V9"/>
<organism evidence="2 3">
    <name type="scientific">Auxenochlorella protothecoides</name>
    <name type="common">Green microalga</name>
    <name type="synonym">Chlorella protothecoides</name>
    <dbReference type="NCBI Taxonomy" id="3075"/>
    <lineage>
        <taxon>Eukaryota</taxon>
        <taxon>Viridiplantae</taxon>
        <taxon>Chlorophyta</taxon>
        <taxon>core chlorophytes</taxon>
        <taxon>Trebouxiophyceae</taxon>
        <taxon>Chlorellales</taxon>
        <taxon>Chlorellaceae</taxon>
        <taxon>Auxenochlorella</taxon>
    </lineage>
</organism>
<feature type="region of interest" description="Disordered" evidence="1">
    <location>
        <begin position="30"/>
        <end position="53"/>
    </location>
</feature>
<dbReference type="EMBL" id="QOKY01000160">
    <property type="protein sequence ID" value="RMZ55660.1"/>
    <property type="molecule type" value="Genomic_DNA"/>
</dbReference>
<accession>A0A3M7L0V9</accession>
<evidence type="ECO:0000313" key="2">
    <source>
        <dbReference type="EMBL" id="RMZ55660.1"/>
    </source>
</evidence>
<name>A0A3M7L0V9_AUXPR</name>
<feature type="non-terminal residue" evidence="2">
    <location>
        <position position="1"/>
    </location>
</feature>
<reference evidence="3" key="1">
    <citation type="journal article" date="2018" name="Algal Res.">
        <title>Characterization of plant carbon substrate utilization by Auxenochlorella protothecoides.</title>
        <authorList>
            <person name="Vogler B.W."/>
            <person name="Starkenburg S.R."/>
            <person name="Sudasinghe N."/>
            <person name="Schambach J.Y."/>
            <person name="Rollin J.A."/>
            <person name="Pattathil S."/>
            <person name="Barry A.N."/>
        </authorList>
    </citation>
    <scope>NUCLEOTIDE SEQUENCE [LARGE SCALE GENOMIC DNA]</scope>
    <source>
        <strain evidence="3">UTEX 25</strain>
    </source>
</reference>
<sequence>RAKRARPAKQSYVEELRGLVARLALDGQQGEVGDRVRAEGRRARAEGGRSRAALDAWPGVDAEVEHTMRGAGAARSGTALHVVVPPTPVLPGHDTYLETLQRLAQGLSVDPALLAACKAPSDAPWARHLAGAGAASPSDHPLPGSSQGSGEPACSPEGPGVGVVDLLTGDPWTGQSVALR</sequence>
<comment type="caution">
    <text evidence="2">The sequence shown here is derived from an EMBL/GenBank/DDBJ whole genome shotgun (WGS) entry which is preliminary data.</text>
</comment>
<proteinExistence type="predicted"/>
<evidence type="ECO:0000313" key="3">
    <source>
        <dbReference type="Proteomes" id="UP000279271"/>
    </source>
</evidence>
<feature type="compositionally biased region" description="Basic and acidic residues" evidence="1">
    <location>
        <begin position="32"/>
        <end position="49"/>
    </location>
</feature>
<dbReference type="Proteomes" id="UP000279271">
    <property type="component" value="Unassembled WGS sequence"/>
</dbReference>